<dbReference type="KEGG" id="aagg:ETAA8_13100"/>
<dbReference type="AlphaFoldDB" id="A0A517Y7N1"/>
<dbReference type="Proteomes" id="UP000315017">
    <property type="component" value="Chromosome"/>
</dbReference>
<dbReference type="RefSeq" id="WP_391484805.1">
    <property type="nucleotide sequence ID" value="NZ_CP036274.1"/>
</dbReference>
<organism evidence="1 2">
    <name type="scientific">Anatilimnocola aggregata</name>
    <dbReference type="NCBI Taxonomy" id="2528021"/>
    <lineage>
        <taxon>Bacteria</taxon>
        <taxon>Pseudomonadati</taxon>
        <taxon>Planctomycetota</taxon>
        <taxon>Planctomycetia</taxon>
        <taxon>Pirellulales</taxon>
        <taxon>Pirellulaceae</taxon>
        <taxon>Anatilimnocola</taxon>
    </lineage>
</organism>
<sequence length="84" mass="8951">MIHSIVTSATRFIVGGGRLASSASRQTRLATCHGCEIFSAGRCQSCGCFVAIKSWLAHETCPLGKWDLQQLTPPATEGTEESPV</sequence>
<evidence type="ECO:0000313" key="2">
    <source>
        <dbReference type="Proteomes" id="UP000315017"/>
    </source>
</evidence>
<accession>A0A517Y7N1</accession>
<keyword evidence="2" id="KW-1185">Reference proteome</keyword>
<proteinExistence type="predicted"/>
<evidence type="ECO:0000313" key="1">
    <source>
        <dbReference type="EMBL" id="QDU26234.1"/>
    </source>
</evidence>
<reference evidence="1 2" key="1">
    <citation type="submission" date="2019-02" db="EMBL/GenBank/DDBJ databases">
        <title>Deep-cultivation of Planctomycetes and their phenomic and genomic characterization uncovers novel biology.</title>
        <authorList>
            <person name="Wiegand S."/>
            <person name="Jogler M."/>
            <person name="Boedeker C."/>
            <person name="Pinto D."/>
            <person name="Vollmers J."/>
            <person name="Rivas-Marin E."/>
            <person name="Kohn T."/>
            <person name="Peeters S.H."/>
            <person name="Heuer A."/>
            <person name="Rast P."/>
            <person name="Oberbeckmann S."/>
            <person name="Bunk B."/>
            <person name="Jeske O."/>
            <person name="Meyerdierks A."/>
            <person name="Storesund J.E."/>
            <person name="Kallscheuer N."/>
            <person name="Luecker S."/>
            <person name="Lage O.M."/>
            <person name="Pohl T."/>
            <person name="Merkel B.J."/>
            <person name="Hornburger P."/>
            <person name="Mueller R.-W."/>
            <person name="Bruemmer F."/>
            <person name="Labrenz M."/>
            <person name="Spormann A.M."/>
            <person name="Op den Camp H."/>
            <person name="Overmann J."/>
            <person name="Amann R."/>
            <person name="Jetten M.S.M."/>
            <person name="Mascher T."/>
            <person name="Medema M.H."/>
            <person name="Devos D.P."/>
            <person name="Kaster A.-K."/>
            <person name="Ovreas L."/>
            <person name="Rohde M."/>
            <person name="Galperin M.Y."/>
            <person name="Jogler C."/>
        </authorList>
    </citation>
    <scope>NUCLEOTIDE SEQUENCE [LARGE SCALE GENOMIC DNA]</scope>
    <source>
        <strain evidence="1 2">ETA_A8</strain>
    </source>
</reference>
<name>A0A517Y7N1_9BACT</name>
<dbReference type="EMBL" id="CP036274">
    <property type="protein sequence ID" value="QDU26234.1"/>
    <property type="molecule type" value="Genomic_DNA"/>
</dbReference>
<dbReference type="InterPro" id="IPR046169">
    <property type="entry name" value="DUF6171"/>
</dbReference>
<protein>
    <submittedName>
        <fullName evidence="1">Uncharacterized protein</fullName>
    </submittedName>
</protein>
<gene>
    <name evidence="1" type="ORF">ETAA8_13100</name>
</gene>
<dbReference type="Pfam" id="PF19668">
    <property type="entry name" value="DUF6171"/>
    <property type="match status" value="1"/>
</dbReference>